<sequence length="84" mass="9599">MHPNEIPKPTEIEWQPVMVTFPDGRVHKICGPLEAFEVLSCEPEDKLYLNAKLCCRLAMERKMSADKARLAFIAATLERMLKVV</sequence>
<protein>
    <recommendedName>
        <fullName evidence="3">DUF982 domain-containing protein</fullName>
    </recommendedName>
</protein>
<reference evidence="1 2" key="1">
    <citation type="submission" date="2020-08" db="EMBL/GenBank/DDBJ databases">
        <title>Genomic Encyclopedia of Type Strains, Phase IV (KMG-V): Genome sequencing to study the core and pangenomes of soil and plant-associated prokaryotes.</title>
        <authorList>
            <person name="Whitman W."/>
        </authorList>
    </citation>
    <scope>NUCLEOTIDE SEQUENCE [LARGE SCALE GENOMIC DNA]</scope>
    <source>
        <strain evidence="1 2">SEMIA 4084</strain>
    </source>
</reference>
<gene>
    <name evidence="1" type="ORF">GGD55_003681</name>
</gene>
<dbReference type="Gene3D" id="6.10.250.730">
    <property type="match status" value="1"/>
</dbReference>
<organism evidence="1 2">
    <name type="scientific">Rhizobium giardinii</name>
    <dbReference type="NCBI Taxonomy" id="56731"/>
    <lineage>
        <taxon>Bacteria</taxon>
        <taxon>Pseudomonadati</taxon>
        <taxon>Pseudomonadota</taxon>
        <taxon>Alphaproteobacteria</taxon>
        <taxon>Hyphomicrobiales</taxon>
        <taxon>Rhizobiaceae</taxon>
        <taxon>Rhizobium/Agrobacterium group</taxon>
        <taxon>Rhizobium</taxon>
    </lineage>
</organism>
<dbReference type="EMBL" id="JACHBK010000008">
    <property type="protein sequence ID" value="MBB5536966.1"/>
    <property type="molecule type" value="Genomic_DNA"/>
</dbReference>
<evidence type="ECO:0008006" key="3">
    <source>
        <dbReference type="Google" id="ProtNLM"/>
    </source>
</evidence>
<dbReference type="RefSeq" id="WP_018329184.1">
    <property type="nucleotide sequence ID" value="NZ_JACHBK010000008.1"/>
</dbReference>
<dbReference type="Proteomes" id="UP000585507">
    <property type="component" value="Unassembled WGS sequence"/>
</dbReference>
<name>A0A7W8UCQ6_9HYPH</name>
<dbReference type="InterPro" id="IPR010385">
    <property type="entry name" value="DUF982"/>
</dbReference>
<keyword evidence="2" id="KW-1185">Reference proteome</keyword>
<proteinExistence type="predicted"/>
<dbReference type="Pfam" id="PF06169">
    <property type="entry name" value="DUF982"/>
    <property type="match status" value="1"/>
</dbReference>
<dbReference type="AlphaFoldDB" id="A0A7W8UCQ6"/>
<comment type="caution">
    <text evidence="1">The sequence shown here is derived from an EMBL/GenBank/DDBJ whole genome shotgun (WGS) entry which is preliminary data.</text>
</comment>
<evidence type="ECO:0000313" key="1">
    <source>
        <dbReference type="EMBL" id="MBB5536966.1"/>
    </source>
</evidence>
<evidence type="ECO:0000313" key="2">
    <source>
        <dbReference type="Proteomes" id="UP000585507"/>
    </source>
</evidence>
<accession>A0A7W8UCQ6</accession>